<dbReference type="EMBL" id="JALLBG020000228">
    <property type="protein sequence ID" value="KAL3758498.1"/>
    <property type="molecule type" value="Genomic_DNA"/>
</dbReference>
<accession>A0ABD3M6J1</accession>
<comment type="caution">
    <text evidence="2">The sequence shown here is derived from an EMBL/GenBank/DDBJ whole genome shotgun (WGS) entry which is preliminary data.</text>
</comment>
<reference evidence="2 3" key="1">
    <citation type="submission" date="2024-10" db="EMBL/GenBank/DDBJ databases">
        <title>Updated reference genomes for cyclostephanoid diatoms.</title>
        <authorList>
            <person name="Roberts W.R."/>
            <person name="Alverson A.J."/>
        </authorList>
    </citation>
    <scope>NUCLEOTIDE SEQUENCE [LARGE SCALE GENOMIC DNA]</scope>
    <source>
        <strain evidence="2 3">AJA232-27</strain>
    </source>
</reference>
<protein>
    <submittedName>
        <fullName evidence="2">Uncharacterized protein</fullName>
    </submittedName>
</protein>
<dbReference type="AlphaFoldDB" id="A0ABD3M6J1"/>
<keyword evidence="3" id="KW-1185">Reference proteome</keyword>
<proteinExistence type="predicted"/>
<sequence>MMRVDYGCEKHETTTIHCILDQRDYQMYQRIASCLQSNNMHIFPAYEIKTFLQALAEECQCANNNNNIHYRVRGRNESNNDQQPNLLPPPPKRMKRSAVSNNIYPILRFVERLIHQRYKKSSKSTCTHSGSIDDDIRYLDLKSKCYFGIQDASFQIEEDILSLAFEIALSAVVRLVDSDDAPGNLSVGGGEIQSAMDAQDSKINILHDGVMQKALAIIDAVVDIDKHERITRRQLQRRAQANDMSGMMLSFEKTTGFTTDRRKKYEHLLRTDNRRKNENNQANPYLADIAVKSIMEDKYPEKWEWLCRWRATFAGEEIAAALGQLEYDATSLIDENYDQVPPDNSIIIIRRKINLLDDVSLSSDDCDVEMNVESTIPVAAKLDCNSTQSQSEALSAPTVNAHATPEQMIPSPLAALDHEACELRLTLLDMPPSESSSTEVIKHTVAEMLNLLLRYGELDGAAGIRRCGAIMRGIPVIDERNDNEGTAPIDNFPLNAAMVSPLVKAYLTDATGALRAKAFLRAFVLPLIVDMNPSRGTSAAGDQTAPHDEGKPAGRMLTSLLTSLARDRPTECVVSVVVPTLVSRRQLSSYASVSEASPEPTRFQCELISRILRGGKDSLSIQAIALLVEEAITTNEVEFGMIWTDNTMPVLTACLNRQPGLSNEVVVRLADEISRHLSSSSSATTTSQSVMANSMKFSTLFHAFVTKYGPQLKSTGKVELLKESSTRLKTFMSKTIALSLKKLS</sequence>
<evidence type="ECO:0000256" key="1">
    <source>
        <dbReference type="SAM" id="MobiDB-lite"/>
    </source>
</evidence>
<organism evidence="2 3">
    <name type="scientific">Discostella pseudostelligera</name>
    <dbReference type="NCBI Taxonomy" id="259834"/>
    <lineage>
        <taxon>Eukaryota</taxon>
        <taxon>Sar</taxon>
        <taxon>Stramenopiles</taxon>
        <taxon>Ochrophyta</taxon>
        <taxon>Bacillariophyta</taxon>
        <taxon>Coscinodiscophyceae</taxon>
        <taxon>Thalassiosirophycidae</taxon>
        <taxon>Stephanodiscales</taxon>
        <taxon>Stephanodiscaceae</taxon>
        <taxon>Discostella</taxon>
    </lineage>
</organism>
<dbReference type="Gene3D" id="1.25.40.480">
    <property type="match status" value="1"/>
</dbReference>
<dbReference type="PANTHER" id="PTHR32094">
    <property type="entry name" value="FANCONI ANEMIA GROUP E PROTEIN"/>
    <property type="match status" value="1"/>
</dbReference>
<evidence type="ECO:0000313" key="2">
    <source>
        <dbReference type="EMBL" id="KAL3758498.1"/>
    </source>
</evidence>
<dbReference type="PANTHER" id="PTHR32094:SF5">
    <property type="entry name" value="FANCONI ANEMIA GROUP E PROTEIN"/>
    <property type="match status" value="1"/>
</dbReference>
<evidence type="ECO:0000313" key="3">
    <source>
        <dbReference type="Proteomes" id="UP001530293"/>
    </source>
</evidence>
<gene>
    <name evidence="2" type="ORF">ACHAWU_008252</name>
</gene>
<dbReference type="InterPro" id="IPR039685">
    <property type="entry name" value="FANCE"/>
</dbReference>
<feature type="region of interest" description="Disordered" evidence="1">
    <location>
        <begin position="73"/>
        <end position="95"/>
    </location>
</feature>
<name>A0ABD3M6J1_9STRA</name>
<dbReference type="Proteomes" id="UP001530293">
    <property type="component" value="Unassembled WGS sequence"/>
</dbReference>